<evidence type="ECO:0000313" key="2">
    <source>
        <dbReference type="Proteomes" id="UP000243459"/>
    </source>
</evidence>
<gene>
    <name evidence="1" type="ORF">A4U43_C10F12420</name>
</gene>
<dbReference type="Gene3D" id="3.40.395.10">
    <property type="entry name" value="Adenoviral Proteinase, Chain A"/>
    <property type="match status" value="1"/>
</dbReference>
<organism evidence="1 2">
    <name type="scientific">Asparagus officinalis</name>
    <name type="common">Garden asparagus</name>
    <dbReference type="NCBI Taxonomy" id="4686"/>
    <lineage>
        <taxon>Eukaryota</taxon>
        <taxon>Viridiplantae</taxon>
        <taxon>Streptophyta</taxon>
        <taxon>Embryophyta</taxon>
        <taxon>Tracheophyta</taxon>
        <taxon>Spermatophyta</taxon>
        <taxon>Magnoliopsida</taxon>
        <taxon>Liliopsida</taxon>
        <taxon>Asparagales</taxon>
        <taxon>Asparagaceae</taxon>
        <taxon>Asparagoideae</taxon>
        <taxon>Asparagus</taxon>
    </lineage>
</organism>
<accession>A0A5P1E288</accession>
<reference evidence="2" key="1">
    <citation type="journal article" date="2017" name="Nat. Commun.">
        <title>The asparagus genome sheds light on the origin and evolution of a young Y chromosome.</title>
        <authorList>
            <person name="Harkess A."/>
            <person name="Zhou J."/>
            <person name="Xu C."/>
            <person name="Bowers J.E."/>
            <person name="Van der Hulst R."/>
            <person name="Ayyampalayam S."/>
            <person name="Mercati F."/>
            <person name="Riccardi P."/>
            <person name="McKain M.R."/>
            <person name="Kakrana A."/>
            <person name="Tang H."/>
            <person name="Ray J."/>
            <person name="Groenendijk J."/>
            <person name="Arikit S."/>
            <person name="Mathioni S.M."/>
            <person name="Nakano M."/>
            <person name="Shan H."/>
            <person name="Telgmann-Rauber A."/>
            <person name="Kanno A."/>
            <person name="Yue Z."/>
            <person name="Chen H."/>
            <person name="Li W."/>
            <person name="Chen Y."/>
            <person name="Xu X."/>
            <person name="Zhang Y."/>
            <person name="Luo S."/>
            <person name="Chen H."/>
            <person name="Gao J."/>
            <person name="Mao Z."/>
            <person name="Pires J.C."/>
            <person name="Luo M."/>
            <person name="Kudrna D."/>
            <person name="Wing R.A."/>
            <person name="Meyers B.C."/>
            <person name="Yi K."/>
            <person name="Kong H."/>
            <person name="Lavrijsen P."/>
            <person name="Sunseri F."/>
            <person name="Falavigna A."/>
            <person name="Ye Y."/>
            <person name="Leebens-Mack J.H."/>
            <person name="Chen G."/>
        </authorList>
    </citation>
    <scope>NUCLEOTIDE SEQUENCE [LARGE SCALE GENOMIC DNA]</scope>
    <source>
        <strain evidence="2">cv. DH0086</strain>
    </source>
</reference>
<feature type="non-terminal residue" evidence="1">
    <location>
        <position position="67"/>
    </location>
</feature>
<protein>
    <recommendedName>
        <fullName evidence="3">Ubiquitin-like protease family profile domain-containing protein</fullName>
    </recommendedName>
</protein>
<dbReference type="EMBL" id="CM007390">
    <property type="protein sequence ID" value="ONK56752.1"/>
    <property type="molecule type" value="Genomic_DNA"/>
</dbReference>
<feature type="non-terminal residue" evidence="1">
    <location>
        <position position="1"/>
    </location>
</feature>
<name>A0A5P1E288_ASPOF</name>
<proteinExistence type="predicted"/>
<sequence>HQNFVRYLADKKHHKASEINTLTPDRLEMEWRTAENKFDCAIFVMRHMETYMGGGTANWNSGFHREG</sequence>
<dbReference type="Proteomes" id="UP000243459">
    <property type="component" value="Chromosome 10"/>
</dbReference>
<evidence type="ECO:0008006" key="3">
    <source>
        <dbReference type="Google" id="ProtNLM"/>
    </source>
</evidence>
<keyword evidence="2" id="KW-1185">Reference proteome</keyword>
<dbReference type="AlphaFoldDB" id="A0A5P1E288"/>
<evidence type="ECO:0000313" key="1">
    <source>
        <dbReference type="EMBL" id="ONK56752.1"/>
    </source>
</evidence>
<dbReference type="Gramene" id="ONK56752">
    <property type="protein sequence ID" value="ONK56752"/>
    <property type="gene ID" value="A4U43_C10F12420"/>
</dbReference>